<dbReference type="RefSeq" id="WP_310222577.1">
    <property type="nucleotide sequence ID" value="NZ_JAVDWV010000004.1"/>
</dbReference>
<dbReference type="Pfam" id="PF19112">
    <property type="entry name" value="VanA_C"/>
    <property type="match status" value="1"/>
</dbReference>
<keyword evidence="8" id="KW-1185">Reference proteome</keyword>
<dbReference type="InterPro" id="IPR017941">
    <property type="entry name" value="Rieske_2Fe-2S"/>
</dbReference>
<protein>
    <submittedName>
        <fullName evidence="7">Vanillate O-demethylase monooxygenase subunit</fullName>
        <ecNumber evidence="7">1.14.13.82</ecNumber>
    </submittedName>
</protein>
<dbReference type="Pfam" id="PF00355">
    <property type="entry name" value="Rieske"/>
    <property type="match status" value="1"/>
</dbReference>
<dbReference type="Gene3D" id="3.90.380.10">
    <property type="entry name" value="Naphthalene 1,2-dioxygenase Alpha Subunit, Chain A, domain 1"/>
    <property type="match status" value="1"/>
</dbReference>
<comment type="caution">
    <text evidence="7">The sequence shown here is derived from an EMBL/GenBank/DDBJ whole genome shotgun (WGS) entry which is preliminary data.</text>
</comment>
<keyword evidence="1" id="KW-0001">2Fe-2S</keyword>
<dbReference type="PROSITE" id="PS51296">
    <property type="entry name" value="RIESKE"/>
    <property type="match status" value="1"/>
</dbReference>
<dbReference type="SUPFAM" id="SSF55961">
    <property type="entry name" value="Bet v1-like"/>
    <property type="match status" value="1"/>
</dbReference>
<evidence type="ECO:0000256" key="1">
    <source>
        <dbReference type="ARBA" id="ARBA00022714"/>
    </source>
</evidence>
<evidence type="ECO:0000256" key="3">
    <source>
        <dbReference type="ARBA" id="ARBA00023002"/>
    </source>
</evidence>
<dbReference type="InterPro" id="IPR036922">
    <property type="entry name" value="Rieske_2Fe-2S_sf"/>
</dbReference>
<dbReference type="EMBL" id="JAVDWV010000004">
    <property type="protein sequence ID" value="MDR7154353.1"/>
    <property type="molecule type" value="Genomic_DNA"/>
</dbReference>
<keyword evidence="4" id="KW-0408">Iron</keyword>
<evidence type="ECO:0000256" key="5">
    <source>
        <dbReference type="ARBA" id="ARBA00023014"/>
    </source>
</evidence>
<proteinExistence type="predicted"/>
<evidence type="ECO:0000313" key="7">
    <source>
        <dbReference type="EMBL" id="MDR7154353.1"/>
    </source>
</evidence>
<dbReference type="InterPro" id="IPR044043">
    <property type="entry name" value="VanA_C_cat"/>
</dbReference>
<dbReference type="Gene3D" id="2.102.10.10">
    <property type="entry name" value="Rieske [2Fe-2S] iron-sulphur domain"/>
    <property type="match status" value="1"/>
</dbReference>
<reference evidence="7 8" key="1">
    <citation type="submission" date="2023-07" db="EMBL/GenBank/DDBJ databases">
        <title>Sorghum-associated microbial communities from plants grown in Nebraska, USA.</title>
        <authorList>
            <person name="Schachtman D."/>
        </authorList>
    </citation>
    <scope>NUCLEOTIDE SEQUENCE [LARGE SCALE GENOMIC DNA]</scope>
    <source>
        <strain evidence="7 8">4256</strain>
    </source>
</reference>
<keyword evidence="7" id="KW-0503">Monooxygenase</keyword>
<dbReference type="SUPFAM" id="SSF50022">
    <property type="entry name" value="ISP domain"/>
    <property type="match status" value="1"/>
</dbReference>
<evidence type="ECO:0000259" key="6">
    <source>
        <dbReference type="PROSITE" id="PS51296"/>
    </source>
</evidence>
<keyword evidence="3 7" id="KW-0560">Oxidoreductase</keyword>
<dbReference type="PANTHER" id="PTHR21266">
    <property type="entry name" value="IRON-SULFUR DOMAIN CONTAINING PROTEIN"/>
    <property type="match status" value="1"/>
</dbReference>
<dbReference type="EC" id="1.14.13.82" evidence="7"/>
<dbReference type="Proteomes" id="UP001267638">
    <property type="component" value="Unassembled WGS sequence"/>
</dbReference>
<sequence>MLIDGVNIQPGAAEFPRNQWYVAAFGTEVTREPMHRILFGDPIVFYRTEAGEPVALFDRCPHRGMRLSNGGLLFQDTIQCHYHGIRFNEKGRACLIPSGGVPTSSLSVKRYQLKEISGWIWIWAGDADSADESLIPDHDDLGLTAEGFYPRFGLALEANSNYLFSLENLVDATHISFLHHGLIDDGNVAAHPYQCVQDGVRVSMVREFKDEVIAPMVKRTMALQGERADRTLELTSYAPSLCVVRQHFVEAGSDSKMRRDSRLVVGITPTGPRSCIQFVAAVNDYENTYPGLFDDLRHLLMEDVVALDDVQILFDQLGQDRAPEVSVRSDEGAIRTRRLIAAQIAAERSAKAPA</sequence>
<keyword evidence="2" id="KW-0479">Metal-binding</keyword>
<dbReference type="GO" id="GO:0018489">
    <property type="term" value="F:vanillate monooxygenase activity"/>
    <property type="evidence" value="ECO:0007669"/>
    <property type="project" value="UniProtKB-EC"/>
</dbReference>
<name>A0ABU1WYF5_SPHXE</name>
<evidence type="ECO:0000313" key="8">
    <source>
        <dbReference type="Proteomes" id="UP001267638"/>
    </source>
</evidence>
<dbReference type="InterPro" id="IPR050584">
    <property type="entry name" value="Cholesterol_7-desaturase"/>
</dbReference>
<gene>
    <name evidence="7" type="ORF">J2W40_001165</name>
</gene>
<evidence type="ECO:0000256" key="2">
    <source>
        <dbReference type="ARBA" id="ARBA00022723"/>
    </source>
</evidence>
<evidence type="ECO:0000256" key="4">
    <source>
        <dbReference type="ARBA" id="ARBA00023004"/>
    </source>
</evidence>
<keyword evidence="5" id="KW-0411">Iron-sulfur</keyword>
<dbReference type="PANTHER" id="PTHR21266:SF60">
    <property type="entry name" value="3-KETOSTEROID-9-ALPHA-MONOOXYGENASE, OXYGENASE COMPONENT"/>
    <property type="match status" value="1"/>
</dbReference>
<feature type="domain" description="Rieske" evidence="6">
    <location>
        <begin position="20"/>
        <end position="122"/>
    </location>
</feature>
<accession>A0ABU1WYF5</accession>
<organism evidence="7 8">
    <name type="scientific">Sphingobium xenophagum</name>
    <dbReference type="NCBI Taxonomy" id="121428"/>
    <lineage>
        <taxon>Bacteria</taxon>
        <taxon>Pseudomonadati</taxon>
        <taxon>Pseudomonadota</taxon>
        <taxon>Alphaproteobacteria</taxon>
        <taxon>Sphingomonadales</taxon>
        <taxon>Sphingomonadaceae</taxon>
        <taxon>Sphingobium</taxon>
    </lineage>
</organism>